<evidence type="ECO:0000313" key="2">
    <source>
        <dbReference type="EMBL" id="CAG2226706.1"/>
    </source>
</evidence>
<accession>A0A8S3T4G2</accession>
<keyword evidence="3" id="KW-1185">Reference proteome</keyword>
<protein>
    <submittedName>
        <fullName evidence="2">Uncharacterized protein</fullName>
    </submittedName>
</protein>
<dbReference type="OrthoDB" id="6120657at2759"/>
<proteinExistence type="predicted"/>
<reference evidence="2" key="1">
    <citation type="submission" date="2021-03" db="EMBL/GenBank/DDBJ databases">
        <authorList>
            <person name="Bekaert M."/>
        </authorList>
    </citation>
    <scope>NUCLEOTIDE SEQUENCE</scope>
</reference>
<evidence type="ECO:0000313" key="3">
    <source>
        <dbReference type="Proteomes" id="UP000683360"/>
    </source>
</evidence>
<dbReference type="Proteomes" id="UP000683360">
    <property type="component" value="Unassembled WGS sequence"/>
</dbReference>
<feature type="region of interest" description="Disordered" evidence="1">
    <location>
        <begin position="174"/>
        <end position="193"/>
    </location>
</feature>
<dbReference type="EMBL" id="CAJPWZ010001925">
    <property type="protein sequence ID" value="CAG2226706.1"/>
    <property type="molecule type" value="Genomic_DNA"/>
</dbReference>
<organism evidence="2 3">
    <name type="scientific">Mytilus edulis</name>
    <name type="common">Blue mussel</name>
    <dbReference type="NCBI Taxonomy" id="6550"/>
    <lineage>
        <taxon>Eukaryota</taxon>
        <taxon>Metazoa</taxon>
        <taxon>Spiralia</taxon>
        <taxon>Lophotrochozoa</taxon>
        <taxon>Mollusca</taxon>
        <taxon>Bivalvia</taxon>
        <taxon>Autobranchia</taxon>
        <taxon>Pteriomorphia</taxon>
        <taxon>Mytilida</taxon>
        <taxon>Mytiloidea</taxon>
        <taxon>Mytilidae</taxon>
        <taxon>Mytilinae</taxon>
        <taxon>Mytilus</taxon>
    </lineage>
</organism>
<comment type="caution">
    <text evidence="2">The sequence shown here is derived from an EMBL/GenBank/DDBJ whole genome shotgun (WGS) entry which is preliminary data.</text>
</comment>
<dbReference type="AlphaFoldDB" id="A0A8S3T4G2"/>
<evidence type="ECO:0000256" key="1">
    <source>
        <dbReference type="SAM" id="MobiDB-lite"/>
    </source>
</evidence>
<gene>
    <name evidence="2" type="ORF">MEDL_39769</name>
</gene>
<name>A0A8S3T4G2_MYTED</name>
<sequence length="211" mass="23455">MDDSQHFTGSGYEVDPLEEYVHNLQDTHVDTPHKNFDSISVSLVKPRNSFGAIFVIKRKHLVGKIITCSTVELPISTSLPTTTTMELSNILTYAADLKSLLIVYDNSVVQLSMLDTKIHRLDQQIFTANIEGASGYGVHLQSQKSVTVGVKKVFEKLKTKKWQEIQELSALILQSNDPSHPTPTATTDSQPETDTMATSFTEMFCAYSRTA</sequence>